<dbReference type="OrthoDB" id="1431228at2759"/>
<sequence>MLFGEMAITLDDVSTILGIPVTGKSVSVDPLSFERSKILAEHGLGITSQQAHEELVDKSGMRVPVLYLRLLMNFDEARKYAWGAAAPAHLYQQLWFAARSGVRQIAGYLTLLEAWIYEHFPKCRPHQNRTYTENLPRVHCWVP</sequence>
<dbReference type="InterPro" id="IPR019557">
    <property type="entry name" value="AminoTfrase-like_pln_mobile"/>
</dbReference>
<reference evidence="2 3" key="1">
    <citation type="journal article" date="2019" name="Nat. Plants">
        <title>Stout camphor tree genome fills gaps in understanding of flowering plant genome evolution.</title>
        <authorList>
            <person name="Chaw S.M."/>
            <person name="Liu Y.C."/>
            <person name="Wu Y.W."/>
            <person name="Wang H.Y."/>
            <person name="Lin C.I."/>
            <person name="Wu C.S."/>
            <person name="Ke H.M."/>
            <person name="Chang L.Y."/>
            <person name="Hsu C.Y."/>
            <person name="Yang H.T."/>
            <person name="Sudianto E."/>
            <person name="Hsu M.H."/>
            <person name="Wu K.P."/>
            <person name="Wang L.N."/>
            <person name="Leebens-Mack J.H."/>
            <person name="Tsai I.J."/>
        </authorList>
    </citation>
    <scope>NUCLEOTIDE SEQUENCE [LARGE SCALE GENOMIC DNA]</scope>
    <source>
        <strain evidence="3">cv. Chaw 1501</strain>
        <tissue evidence="2">Young leaves</tissue>
    </source>
</reference>
<organism evidence="2 3">
    <name type="scientific">Cinnamomum micranthum f. kanehirae</name>
    <dbReference type="NCBI Taxonomy" id="337451"/>
    <lineage>
        <taxon>Eukaryota</taxon>
        <taxon>Viridiplantae</taxon>
        <taxon>Streptophyta</taxon>
        <taxon>Embryophyta</taxon>
        <taxon>Tracheophyta</taxon>
        <taxon>Spermatophyta</taxon>
        <taxon>Magnoliopsida</taxon>
        <taxon>Magnoliidae</taxon>
        <taxon>Laurales</taxon>
        <taxon>Lauraceae</taxon>
        <taxon>Cinnamomum</taxon>
    </lineage>
</organism>
<dbReference type="Pfam" id="PF10536">
    <property type="entry name" value="PMD"/>
    <property type="match status" value="1"/>
</dbReference>
<comment type="caution">
    <text evidence="2">The sequence shown here is derived from an EMBL/GenBank/DDBJ whole genome shotgun (WGS) entry which is preliminary data.</text>
</comment>
<dbReference type="Proteomes" id="UP000283530">
    <property type="component" value="Unassembled WGS sequence"/>
</dbReference>
<keyword evidence="3" id="KW-1185">Reference proteome</keyword>
<evidence type="ECO:0000259" key="1">
    <source>
        <dbReference type="Pfam" id="PF10536"/>
    </source>
</evidence>
<protein>
    <submittedName>
        <fullName evidence="2">Serine/threonine-protein phosphatase 7 long form isoform X1</fullName>
    </submittedName>
</protein>
<evidence type="ECO:0000313" key="2">
    <source>
        <dbReference type="EMBL" id="RWR80129.1"/>
    </source>
</evidence>
<proteinExistence type="predicted"/>
<dbReference type="PANTHER" id="PTHR46033:SF1">
    <property type="entry name" value="PROTEIN MAIN-LIKE 2"/>
    <property type="match status" value="1"/>
</dbReference>
<dbReference type="PANTHER" id="PTHR46033">
    <property type="entry name" value="PROTEIN MAIN-LIKE 2"/>
    <property type="match status" value="1"/>
</dbReference>
<dbReference type="AlphaFoldDB" id="A0A443NNS0"/>
<gene>
    <name evidence="2" type="ORF">CKAN_00874900</name>
</gene>
<feature type="domain" description="Aminotransferase-like plant mobile" evidence="1">
    <location>
        <begin position="57"/>
        <end position="141"/>
    </location>
</feature>
<dbReference type="EMBL" id="QPKB01000003">
    <property type="protein sequence ID" value="RWR80129.1"/>
    <property type="molecule type" value="Genomic_DNA"/>
</dbReference>
<dbReference type="GO" id="GO:0010073">
    <property type="term" value="P:meristem maintenance"/>
    <property type="evidence" value="ECO:0007669"/>
    <property type="project" value="InterPro"/>
</dbReference>
<accession>A0A443NNS0</accession>
<evidence type="ECO:0000313" key="3">
    <source>
        <dbReference type="Proteomes" id="UP000283530"/>
    </source>
</evidence>
<name>A0A443NNS0_9MAGN</name>
<dbReference type="InterPro" id="IPR044824">
    <property type="entry name" value="MAIN-like"/>
</dbReference>